<organism evidence="3 4">
    <name type="scientific">Kordia algicida OT-1</name>
    <dbReference type="NCBI Taxonomy" id="391587"/>
    <lineage>
        <taxon>Bacteria</taxon>
        <taxon>Pseudomonadati</taxon>
        <taxon>Bacteroidota</taxon>
        <taxon>Flavobacteriia</taxon>
        <taxon>Flavobacteriales</taxon>
        <taxon>Flavobacteriaceae</taxon>
        <taxon>Kordia</taxon>
    </lineage>
</organism>
<dbReference type="eggNOG" id="ENOG5032UY1">
    <property type="taxonomic scope" value="Bacteria"/>
</dbReference>
<dbReference type="Gene3D" id="1.25.40.10">
    <property type="entry name" value="Tetratricopeptide repeat domain"/>
    <property type="match status" value="1"/>
</dbReference>
<dbReference type="Proteomes" id="UP000002945">
    <property type="component" value="Unassembled WGS sequence"/>
</dbReference>
<comment type="caution">
    <text evidence="3">The sequence shown here is derived from an EMBL/GenBank/DDBJ whole genome shotgun (WGS) entry which is preliminary data.</text>
</comment>
<dbReference type="OrthoDB" id="1357430at2"/>
<dbReference type="STRING" id="391587.KAOT1_02727"/>
<keyword evidence="2" id="KW-0812">Transmembrane</keyword>
<dbReference type="PROSITE" id="PS50005">
    <property type="entry name" value="TPR"/>
    <property type="match status" value="1"/>
</dbReference>
<keyword evidence="1" id="KW-0802">TPR repeat</keyword>
<evidence type="ECO:0000313" key="4">
    <source>
        <dbReference type="Proteomes" id="UP000002945"/>
    </source>
</evidence>
<evidence type="ECO:0000256" key="2">
    <source>
        <dbReference type="SAM" id="Phobius"/>
    </source>
</evidence>
<dbReference type="RefSeq" id="WP_007093118.1">
    <property type="nucleotide sequence ID" value="NZ_CP142125.1"/>
</dbReference>
<keyword evidence="2" id="KW-1133">Transmembrane helix</keyword>
<feature type="transmembrane region" description="Helical" evidence="2">
    <location>
        <begin position="110"/>
        <end position="129"/>
    </location>
</feature>
<gene>
    <name evidence="3" type="ORF">KAOT1_02727</name>
</gene>
<keyword evidence="4" id="KW-1185">Reference proteome</keyword>
<keyword evidence="2" id="KW-0472">Membrane</keyword>
<dbReference type="AlphaFoldDB" id="A9DUG6"/>
<evidence type="ECO:0000313" key="3">
    <source>
        <dbReference type="EMBL" id="EDP96288.1"/>
    </source>
</evidence>
<sequence>MASELTEKLLGDIERYVKGEMTGIELKMFEDKLKGDATLRSELQLQIELSEALGNQSDYSLFKQKLSREEINKLKTKLRSKEYQGLSANIRNAEKVYFSEKENVKPIQKYYRYFAIAGMIVLFLSIYFIQMTSSYSDYYEEYVDWTELPSFIEKGQQKDAFFKGEIAFKQEEYKEAAAFFEQVKPSYELYVYSLQYLGASYDKLGKNDKAIATFQKLADFDDSFESSKGTWYEAMIHLKMEAKDKAIYLLNTHIEDPDNYNYSEAKVLLRKLK</sequence>
<proteinExistence type="predicted"/>
<name>A9DUG6_9FLAO</name>
<accession>A9DUG6</accession>
<dbReference type="SUPFAM" id="SSF48452">
    <property type="entry name" value="TPR-like"/>
    <property type="match status" value="1"/>
</dbReference>
<dbReference type="InterPro" id="IPR011990">
    <property type="entry name" value="TPR-like_helical_dom_sf"/>
</dbReference>
<reference evidence="3 4" key="1">
    <citation type="journal article" date="2011" name="J. Bacteriol.">
        <title>Genome sequence of the algicidal bacterium Kordia algicida OT-1.</title>
        <authorList>
            <person name="Lee H.S."/>
            <person name="Kang S.G."/>
            <person name="Kwon K.K."/>
            <person name="Lee J.H."/>
            <person name="Kim S.J."/>
        </authorList>
    </citation>
    <scope>NUCLEOTIDE SEQUENCE [LARGE SCALE GENOMIC DNA]</scope>
    <source>
        <strain evidence="3 4">OT-1</strain>
    </source>
</reference>
<evidence type="ECO:0000256" key="1">
    <source>
        <dbReference type="PROSITE-ProRule" id="PRU00339"/>
    </source>
</evidence>
<protein>
    <submittedName>
        <fullName evidence="3">Uncharacterized protein</fullName>
    </submittedName>
</protein>
<dbReference type="InterPro" id="IPR019734">
    <property type="entry name" value="TPR_rpt"/>
</dbReference>
<dbReference type="EMBL" id="ABIB01000004">
    <property type="protein sequence ID" value="EDP96288.1"/>
    <property type="molecule type" value="Genomic_DNA"/>
</dbReference>
<feature type="repeat" description="TPR" evidence="1">
    <location>
        <begin position="191"/>
        <end position="224"/>
    </location>
</feature>
<dbReference type="HOGENOM" id="CLU_1037399_0_0_10"/>